<dbReference type="STRING" id="474950.SAMN05421771_3827"/>
<sequence>MKALRRLIARLTGILPDKHREAELSAELEAHISLATDANLRAGMSPNEAHRQAVLSLGGVERTRQAYREGSTLPLLDDLLHDLTFAIRQLRKNLGFTLTAILMLALGTCAAVSIFAFVDAALVKPLPYKDPSHLVGVFERVPLYVHSNLSYPDYLDWKARNTVFSSLDVYGRMGGLMTTPSGKVLVSAARVSDGFFSTLGIAPVLGRDFRPGEDLPSAPRTALLSYATWQKTFNQSPSVIGQSVTINDEPVTVIGVLPPEFHFAPIGTPDFILSLNPSGSCDKRRSCHSLFGLARLKPEATVATALANTLAIAAQLENEHPTDNRGQGANVIPLTDYIVGDIRPILLLLLGGAALLLFIACVNVASLLLVRSESRRREIAIRGALGASPARITRQFVTEAALLVGTGTAIGLTLAAIAMKLLLALIPTGMLNQMPFFQGIGLNPRILGFTAVIALGALLVFALTPRLRLSLHHVQQGLADGSRGVSGMAWRRFGANLVIIELATAMVLLVGAGLLGKSLYRLLHVDLGFRPNHIATLGIAAPDAQYSKEEQLTALEKRLHDRVSQLPGVVSVASSTSTPLRGSGTEWVRVLGRPWHGEHLEMPYLCVTPSYLKTLGATLAQGRFFTEQDTKDTTRVAVINRAFARAYFPNEDPVGHQLQHTSIATESPMLIVGIIDDIREGALDKPITPVLYLPFAQGNDTYFQLIVRTTTSEGAMLPTIIEAVHKEAPDVFADSPDTMALILANSSTAYIHRSTAWLAGAFAVTALLLGIVGLYGVVAYSVSQRTREIGVRMALGAQRTTVYKLILREAGSLAIIGIAIGLIASIAAATTMKTLLFGTQAWDITTLAAVATLLGLSALAASFLPAHRAASINPVDALRAE</sequence>
<feature type="transmembrane region" description="Helical" evidence="7">
    <location>
        <begin position="94"/>
        <end position="118"/>
    </location>
</feature>
<dbReference type="OrthoDB" id="103171at2"/>
<reference evidence="10 11" key="1">
    <citation type="submission" date="2016-10" db="EMBL/GenBank/DDBJ databases">
        <authorList>
            <person name="de Groot N.N."/>
        </authorList>
    </citation>
    <scope>NUCLEOTIDE SEQUENCE [LARGE SCALE GENOMIC DNA]</scope>
    <source>
        <strain evidence="10 11">DSM 21001</strain>
    </source>
</reference>
<dbReference type="NCBIfam" id="TIGR03434">
    <property type="entry name" value="ADOP"/>
    <property type="match status" value="1"/>
</dbReference>
<feature type="transmembrane region" description="Helical" evidence="7">
    <location>
        <begin position="493"/>
        <end position="515"/>
    </location>
</feature>
<evidence type="ECO:0000256" key="2">
    <source>
        <dbReference type="ARBA" id="ARBA00022475"/>
    </source>
</evidence>
<evidence type="ECO:0000256" key="5">
    <source>
        <dbReference type="ARBA" id="ARBA00023136"/>
    </source>
</evidence>
<feature type="domain" description="ABC3 transporter permease C-terminal" evidence="8">
    <location>
        <begin position="761"/>
        <end position="874"/>
    </location>
</feature>
<evidence type="ECO:0000256" key="6">
    <source>
        <dbReference type="ARBA" id="ARBA00038076"/>
    </source>
</evidence>
<dbReference type="InterPro" id="IPR050250">
    <property type="entry name" value="Macrolide_Exporter_MacB"/>
</dbReference>
<evidence type="ECO:0000256" key="4">
    <source>
        <dbReference type="ARBA" id="ARBA00022989"/>
    </source>
</evidence>
<feature type="transmembrane region" description="Helical" evidence="7">
    <location>
        <begin position="756"/>
        <end position="782"/>
    </location>
</feature>
<keyword evidence="11" id="KW-1185">Reference proteome</keyword>
<dbReference type="Pfam" id="PF02687">
    <property type="entry name" value="FtsX"/>
    <property type="match status" value="2"/>
</dbReference>
<evidence type="ECO:0000256" key="7">
    <source>
        <dbReference type="SAM" id="Phobius"/>
    </source>
</evidence>
<comment type="subcellular location">
    <subcellularLocation>
        <location evidence="1">Cell membrane</location>
        <topology evidence="1">Multi-pass membrane protein</topology>
    </subcellularLocation>
</comment>
<protein>
    <submittedName>
        <fullName evidence="10">Duplicated orphan permease</fullName>
    </submittedName>
</protein>
<dbReference type="NCBIfam" id="NF038403">
    <property type="entry name" value="perm_prefix_1"/>
    <property type="match status" value="1"/>
</dbReference>
<dbReference type="InterPro" id="IPR017800">
    <property type="entry name" value="ADOP"/>
</dbReference>
<keyword evidence="5 7" id="KW-0472">Membrane</keyword>
<feature type="transmembrane region" description="Helical" evidence="7">
    <location>
        <begin position="400"/>
        <end position="426"/>
    </location>
</feature>
<dbReference type="InterPro" id="IPR025857">
    <property type="entry name" value="MacB_PCD"/>
</dbReference>
<dbReference type="Proteomes" id="UP000199024">
    <property type="component" value="Unassembled WGS sequence"/>
</dbReference>
<keyword evidence="4 7" id="KW-1133">Transmembrane helix</keyword>
<name>A0A1I6MYN3_9BACT</name>
<dbReference type="GO" id="GO:0022857">
    <property type="term" value="F:transmembrane transporter activity"/>
    <property type="evidence" value="ECO:0007669"/>
    <property type="project" value="TreeGrafter"/>
</dbReference>
<evidence type="ECO:0000313" key="10">
    <source>
        <dbReference type="EMBL" id="SFS20784.1"/>
    </source>
</evidence>
<evidence type="ECO:0000259" key="8">
    <source>
        <dbReference type="Pfam" id="PF02687"/>
    </source>
</evidence>
<gene>
    <name evidence="10" type="ORF">SAMN05421771_3827</name>
</gene>
<feature type="transmembrane region" description="Helical" evidence="7">
    <location>
        <begin position="345"/>
        <end position="370"/>
    </location>
</feature>
<organism evidence="10 11">
    <name type="scientific">Granulicella pectinivorans</name>
    <dbReference type="NCBI Taxonomy" id="474950"/>
    <lineage>
        <taxon>Bacteria</taxon>
        <taxon>Pseudomonadati</taxon>
        <taxon>Acidobacteriota</taxon>
        <taxon>Terriglobia</taxon>
        <taxon>Terriglobales</taxon>
        <taxon>Acidobacteriaceae</taxon>
        <taxon>Granulicella</taxon>
    </lineage>
</organism>
<dbReference type="AlphaFoldDB" id="A0A1I6MYN3"/>
<dbReference type="PANTHER" id="PTHR30572:SF4">
    <property type="entry name" value="ABC TRANSPORTER PERMEASE YTRF"/>
    <property type="match status" value="1"/>
</dbReference>
<dbReference type="InterPro" id="IPR003838">
    <property type="entry name" value="ABC3_permease_C"/>
</dbReference>
<dbReference type="PANTHER" id="PTHR30572">
    <property type="entry name" value="MEMBRANE COMPONENT OF TRANSPORTER-RELATED"/>
    <property type="match status" value="1"/>
</dbReference>
<feature type="domain" description="MacB-like periplasmic core" evidence="9">
    <location>
        <begin position="97"/>
        <end position="305"/>
    </location>
</feature>
<dbReference type="RefSeq" id="WP_089842669.1">
    <property type="nucleotide sequence ID" value="NZ_FOZL01000002.1"/>
</dbReference>
<feature type="domain" description="ABC3 transporter permease C-terminal" evidence="8">
    <location>
        <begin position="353"/>
        <end position="466"/>
    </location>
</feature>
<dbReference type="EMBL" id="FOZL01000002">
    <property type="protein sequence ID" value="SFS20784.1"/>
    <property type="molecule type" value="Genomic_DNA"/>
</dbReference>
<evidence type="ECO:0000313" key="11">
    <source>
        <dbReference type="Proteomes" id="UP000199024"/>
    </source>
</evidence>
<evidence type="ECO:0000259" key="9">
    <source>
        <dbReference type="Pfam" id="PF12704"/>
    </source>
</evidence>
<dbReference type="GO" id="GO:0005886">
    <property type="term" value="C:plasma membrane"/>
    <property type="evidence" value="ECO:0007669"/>
    <property type="project" value="UniProtKB-SubCell"/>
</dbReference>
<evidence type="ECO:0000256" key="3">
    <source>
        <dbReference type="ARBA" id="ARBA00022692"/>
    </source>
</evidence>
<proteinExistence type="inferred from homology"/>
<dbReference type="Pfam" id="PF12704">
    <property type="entry name" value="MacB_PCD"/>
    <property type="match status" value="2"/>
</dbReference>
<feature type="transmembrane region" description="Helical" evidence="7">
    <location>
        <begin position="844"/>
        <end position="864"/>
    </location>
</feature>
<feature type="transmembrane region" description="Helical" evidence="7">
    <location>
        <begin position="813"/>
        <end position="832"/>
    </location>
</feature>
<evidence type="ECO:0000256" key="1">
    <source>
        <dbReference type="ARBA" id="ARBA00004651"/>
    </source>
</evidence>
<keyword evidence="2" id="KW-1003">Cell membrane</keyword>
<keyword evidence="3 7" id="KW-0812">Transmembrane</keyword>
<accession>A0A1I6MYN3</accession>
<dbReference type="InterPro" id="IPR047928">
    <property type="entry name" value="Perm_prefix_1"/>
</dbReference>
<comment type="similarity">
    <text evidence="6">Belongs to the ABC-4 integral membrane protein family.</text>
</comment>
<feature type="domain" description="MacB-like periplasmic core" evidence="9">
    <location>
        <begin position="540"/>
        <end position="710"/>
    </location>
</feature>
<feature type="transmembrane region" description="Helical" evidence="7">
    <location>
        <begin position="446"/>
        <end position="464"/>
    </location>
</feature>